<protein>
    <submittedName>
        <fullName evidence="1">Uncharacterized protein</fullName>
    </submittedName>
</protein>
<dbReference type="EMBL" id="JADOEF010000001">
    <property type="protein sequence ID" value="MBF7808663.1"/>
    <property type="molecule type" value="Genomic_DNA"/>
</dbReference>
<evidence type="ECO:0000313" key="2">
    <source>
        <dbReference type="Proteomes" id="UP000631418"/>
    </source>
</evidence>
<name>A0A1S8RB45_CLOBE</name>
<dbReference type="Proteomes" id="UP000631418">
    <property type="component" value="Unassembled WGS sequence"/>
</dbReference>
<organism evidence="1 2">
    <name type="scientific">Clostridium beijerinckii</name>
    <name type="common">Clostridium MP</name>
    <dbReference type="NCBI Taxonomy" id="1520"/>
    <lineage>
        <taxon>Bacteria</taxon>
        <taxon>Bacillati</taxon>
        <taxon>Bacillota</taxon>
        <taxon>Clostridia</taxon>
        <taxon>Eubacteriales</taxon>
        <taxon>Clostridiaceae</taxon>
        <taxon>Clostridium</taxon>
    </lineage>
</organism>
<dbReference type="AlphaFoldDB" id="A0A1S8RB45"/>
<comment type="caution">
    <text evidence="1">The sequence shown here is derived from an EMBL/GenBank/DDBJ whole genome shotgun (WGS) entry which is preliminary data.</text>
</comment>
<sequence>MKELISLVKINLKIKRNVIFGEEKQKIIKKILNILFIVVALTGATEILLMKVFNILYLSNNEILIFNFIINFELIMMTIITFITIINRLFLASGWNELFIYPIRTGNLVLSKCILCYFDNIIISILVLIPLFSYGFLNNESLHYYIHIILYQIIISIIPIIYSTLILLTILWIETLILKSKVNHTNNKWLIIVDIIIALLTYMLLKSSLNSHINIINLLFNIFFYGNDIPVVFSINKEIMINFMIIITIIISSLIGLYFIGENEYLAIMKSGVLNSNDSKKVEQYTSQYKFKKRSIIVSNIIRDVKLIIRTPALKMSCFSVNIVFAVWFLIFIISARNKLMIIQNNFTGIKSIIICVYTFATTLSNVTLVTSFSREGRYLNQLKSFPIDGKQILLSKVFVGVLSCIASLVAVDVLIIFISANFYEFILLQIVEIIQILAIIVIHIQIDLNSMNLKWIDIKELGSGHAIQIMTPFFIVTSLLIAYGVFIKMVLNIEITEWPSIIFSILVNGIYSLYSLRKMIINVK</sequence>
<reference evidence="1" key="1">
    <citation type="submission" date="2020-11" db="EMBL/GenBank/DDBJ databases">
        <authorList>
            <person name="Thieme N."/>
            <person name="Liebl W."/>
            <person name="Zverlov V."/>
        </authorList>
    </citation>
    <scope>NUCLEOTIDE SEQUENCE</scope>
    <source>
        <strain evidence="1">NT08</strain>
    </source>
</reference>
<evidence type="ECO:0000313" key="1">
    <source>
        <dbReference type="EMBL" id="MBF7808663.1"/>
    </source>
</evidence>
<accession>A0A1S8RB45</accession>
<gene>
    <name evidence="1" type="ORF">IS491_08340</name>
</gene>
<proteinExistence type="predicted"/>
<dbReference type="RefSeq" id="WP_038458015.1">
    <property type="nucleotide sequence ID" value="NZ_CP053893.1"/>
</dbReference>